<comment type="caution">
    <text evidence="1">The sequence shown here is derived from an EMBL/GenBank/DDBJ whole genome shotgun (WGS) entry which is preliminary data.</text>
</comment>
<evidence type="ECO:0000313" key="1">
    <source>
        <dbReference type="EMBL" id="RZU40178.1"/>
    </source>
</evidence>
<dbReference type="Proteomes" id="UP000292958">
    <property type="component" value="Unassembled WGS sequence"/>
</dbReference>
<sequence length="40" mass="4518">MDTIELQIHRVRRAIRDVSDPDGLVFRIVSGPINMNVGRA</sequence>
<organism evidence="1 2">
    <name type="scientific">Edaphobacter modestus</name>
    <dbReference type="NCBI Taxonomy" id="388466"/>
    <lineage>
        <taxon>Bacteria</taxon>
        <taxon>Pseudomonadati</taxon>
        <taxon>Acidobacteriota</taxon>
        <taxon>Terriglobia</taxon>
        <taxon>Terriglobales</taxon>
        <taxon>Acidobacteriaceae</taxon>
        <taxon>Edaphobacter</taxon>
    </lineage>
</organism>
<reference evidence="1 2" key="1">
    <citation type="submission" date="2019-02" db="EMBL/GenBank/DDBJ databases">
        <title>Genomic Encyclopedia of Archaeal and Bacterial Type Strains, Phase II (KMG-II): from individual species to whole genera.</title>
        <authorList>
            <person name="Goeker M."/>
        </authorList>
    </citation>
    <scope>NUCLEOTIDE SEQUENCE [LARGE SCALE GENOMIC DNA]</scope>
    <source>
        <strain evidence="1 2">DSM 18101</strain>
    </source>
</reference>
<dbReference type="AlphaFoldDB" id="A0A4Q7YRN9"/>
<keyword evidence="2" id="KW-1185">Reference proteome</keyword>
<gene>
    <name evidence="1" type="ORF">BDD14_1617</name>
</gene>
<name>A0A4Q7YRN9_9BACT</name>
<protein>
    <submittedName>
        <fullName evidence="1">Uncharacterized protein</fullName>
    </submittedName>
</protein>
<proteinExistence type="predicted"/>
<accession>A0A4Q7YRN9</accession>
<evidence type="ECO:0000313" key="2">
    <source>
        <dbReference type="Proteomes" id="UP000292958"/>
    </source>
</evidence>
<dbReference type="EMBL" id="SHKW01000001">
    <property type="protein sequence ID" value="RZU40178.1"/>
    <property type="molecule type" value="Genomic_DNA"/>
</dbReference>